<dbReference type="InterPro" id="IPR002509">
    <property type="entry name" value="NODB_dom"/>
</dbReference>
<feature type="domain" description="NodB homology" evidence="3">
    <location>
        <begin position="97"/>
        <end position="343"/>
    </location>
</feature>
<dbReference type="Pfam" id="PF01522">
    <property type="entry name" value="Polysacc_deac_1"/>
    <property type="match status" value="1"/>
</dbReference>
<proteinExistence type="predicted"/>
<evidence type="ECO:0000256" key="2">
    <source>
        <dbReference type="SAM" id="SignalP"/>
    </source>
</evidence>
<dbReference type="RefSeq" id="WP_325775625.1">
    <property type="nucleotide sequence ID" value="NZ_VTDN01000007.1"/>
</dbReference>
<feature type="chain" id="PRO_5047259662" evidence="2">
    <location>
        <begin position="26"/>
        <end position="598"/>
    </location>
</feature>
<dbReference type="PANTHER" id="PTHR34216:SF7">
    <property type="entry name" value="POLY-BETA-1,6-N-ACETYL-D-GLUCOSAMINE N-DEACETYLASE"/>
    <property type="match status" value="1"/>
</dbReference>
<evidence type="ECO:0000259" key="3">
    <source>
        <dbReference type="PROSITE" id="PS51677"/>
    </source>
</evidence>
<keyword evidence="5" id="KW-1185">Reference proteome</keyword>
<dbReference type="InterPro" id="IPR051398">
    <property type="entry name" value="Polysacch_Deacetylase"/>
</dbReference>
<sequence length="598" mass="68457">MKPLILAAIFGLLPLWAYSSQPSHMDDPYILDRNQSISFNFHDVRDDVEKFGDKDPYAVNTKNLVAFFDWLHRSQWHPIRLEDIDQARLGKRPLPANAILLTFDDGTLSNYTHVFPLLKQYKIPAVFAIVTSWIDKRNPNGEIAYGTNNLMSWPQMREMQNSGLVEFASHSDSLHEGVLSNPQGNQQPAATTRQYLSHENRYETDIEYKTRILNDLQKSKTRLDQELGIHVKTIIWPYGAVTPESEKIAQEAGLPFSFSLGKSGINHISDGTLKRILVTNNSTAEELKQELSNLIDYHEDLLIEQGHSISLGFDDLVGKTEDENNQKLGILLNNIQALSINRVFIDVIKDTPQGVVSFFPNRTLPVQQDLLNRFIWQSKTRLFINTYAHIPISTFKSSGQPLMPFIIDLMKNNPNISGLDFDIGETLSKIVMMDEKARQSHPLLEEIQNIQRSSEYHSNVSIDSKLLLHGKLNKQALPYLKQTLPQLITKFDYIHLDFDQPENKVEMAEYLSHLKVLPQACKNKLIIHININNLKNEEAWKNVQHILRETQRIGLQNIGIHTYTLANAARVHHYLYNPLSQNMSPLTYKNPFLEGVKP</sequence>
<feature type="signal peptide" evidence="2">
    <location>
        <begin position="1"/>
        <end position="25"/>
    </location>
</feature>
<dbReference type="SUPFAM" id="SSF88713">
    <property type="entry name" value="Glycoside hydrolase/deacetylase"/>
    <property type="match status" value="1"/>
</dbReference>
<protein>
    <submittedName>
        <fullName evidence="4">Poly-beta-1,6-N-acetyl-D-glucosamine N-deacetylase PgaB</fullName>
    </submittedName>
</protein>
<dbReference type="Gene3D" id="3.20.20.370">
    <property type="entry name" value="Glycoside hydrolase/deacetylase"/>
    <property type="match status" value="1"/>
</dbReference>
<gene>
    <name evidence="4" type="primary">pgaB</name>
    <name evidence="4" type="ORF">I2F25_09390</name>
</gene>
<dbReference type="Pfam" id="PF14883">
    <property type="entry name" value="GHL13"/>
    <property type="match status" value="1"/>
</dbReference>
<dbReference type="NCBIfam" id="TIGR03938">
    <property type="entry name" value="deacetyl_PgaB"/>
    <property type="match status" value="1"/>
</dbReference>
<organism evidence="4 5">
    <name type="scientific">Acinetobacter pollinis</name>
    <dbReference type="NCBI Taxonomy" id="2605270"/>
    <lineage>
        <taxon>Bacteria</taxon>
        <taxon>Pseudomonadati</taxon>
        <taxon>Pseudomonadota</taxon>
        <taxon>Gammaproteobacteria</taxon>
        <taxon>Moraxellales</taxon>
        <taxon>Moraxellaceae</taxon>
        <taxon>Acinetobacter</taxon>
    </lineage>
</organism>
<accession>A0ABU6DTT3</accession>
<dbReference type="InterPro" id="IPR032772">
    <property type="entry name" value="PGA_deacetylase_PgaB_C"/>
</dbReference>
<dbReference type="PROSITE" id="PS51677">
    <property type="entry name" value="NODB"/>
    <property type="match status" value="1"/>
</dbReference>
<dbReference type="Proteomes" id="UP001339883">
    <property type="component" value="Unassembled WGS sequence"/>
</dbReference>
<evidence type="ECO:0000313" key="5">
    <source>
        <dbReference type="Proteomes" id="UP001339883"/>
    </source>
</evidence>
<evidence type="ECO:0000313" key="4">
    <source>
        <dbReference type="EMBL" id="MEB5477253.1"/>
    </source>
</evidence>
<reference evidence="4 5" key="1">
    <citation type="submission" date="2019-08" db="EMBL/GenBank/DDBJ databases">
        <title>Five species of Acinetobacter isolated from floral nectar and animal pollinators.</title>
        <authorList>
            <person name="Hendry T.A."/>
        </authorList>
    </citation>
    <scope>NUCLEOTIDE SEQUENCE [LARGE SCALE GENOMIC DNA]</scope>
    <source>
        <strain evidence="4 5">MD18.27</strain>
    </source>
</reference>
<dbReference type="EMBL" id="VTDN01000007">
    <property type="protein sequence ID" value="MEB5477253.1"/>
    <property type="molecule type" value="Genomic_DNA"/>
</dbReference>
<dbReference type="PANTHER" id="PTHR34216">
    <property type="match status" value="1"/>
</dbReference>
<dbReference type="Gene3D" id="3.20.20.80">
    <property type="entry name" value="Glycosidases"/>
    <property type="match status" value="1"/>
</dbReference>
<dbReference type="InterPro" id="IPR011330">
    <property type="entry name" value="Glyco_hydro/deAcase_b/a-brl"/>
</dbReference>
<evidence type="ECO:0000256" key="1">
    <source>
        <dbReference type="ARBA" id="ARBA00022729"/>
    </source>
</evidence>
<dbReference type="InterPro" id="IPR023854">
    <property type="entry name" value="PGA_deacetylase_PgaB"/>
</dbReference>
<comment type="caution">
    <text evidence="4">The sequence shown here is derived from an EMBL/GenBank/DDBJ whole genome shotgun (WGS) entry which is preliminary data.</text>
</comment>
<keyword evidence="1 2" id="KW-0732">Signal</keyword>
<name>A0ABU6DTT3_9GAMM</name>